<proteinExistence type="predicted"/>
<keyword evidence="3" id="KW-1185">Reference proteome</keyword>
<sequence>MEPFLRVPNNSMVTLTEGITTTTKLTHPSINTNKENSNSTNLKSILVSSCTAANFHNERHVQFDLVGLAQQLHSRLPRYPKRPFWRNKKQDILDEALFIKDFRYKIEQSQREIDEEFPGWVDHEQGQQFNFTVLKRTTHCSSEQPSEEFRDIARGLNIGRKTMEQVLAEKPTIPTKLKKVDFRRAMRDFNKRFGLPQDANDDDNDDAFSFVESSDPANIDLDLEIIDFDDVVYVDARETVEEEQETSEQTEGEFHGSFEDVQTLKEEQEDQPNDVSESDYFQVVPPTQFELDQDEQFFQDMIVVVEENDPRFDPNYQSSESDSSDSSDGVKVVADFHVVCNN</sequence>
<dbReference type="Proteomes" id="UP000774326">
    <property type="component" value="Unassembled WGS sequence"/>
</dbReference>
<comment type="caution">
    <text evidence="2">The sequence shown here is derived from an EMBL/GenBank/DDBJ whole genome shotgun (WGS) entry which is preliminary data.</text>
</comment>
<feature type="compositionally biased region" description="Low complexity" evidence="1">
    <location>
        <begin position="318"/>
        <end position="327"/>
    </location>
</feature>
<organism evidence="2 3">
    <name type="scientific">Wickerhamomyces pijperi</name>
    <name type="common">Yeast</name>
    <name type="synonym">Pichia pijperi</name>
    <dbReference type="NCBI Taxonomy" id="599730"/>
    <lineage>
        <taxon>Eukaryota</taxon>
        <taxon>Fungi</taxon>
        <taxon>Dikarya</taxon>
        <taxon>Ascomycota</taxon>
        <taxon>Saccharomycotina</taxon>
        <taxon>Saccharomycetes</taxon>
        <taxon>Phaffomycetales</taxon>
        <taxon>Wickerhamomycetaceae</taxon>
        <taxon>Wickerhamomyces</taxon>
    </lineage>
</organism>
<evidence type="ECO:0000313" key="2">
    <source>
        <dbReference type="EMBL" id="KAH3685893.1"/>
    </source>
</evidence>
<dbReference type="EMBL" id="JAEUBG010001739">
    <property type="protein sequence ID" value="KAH3685893.1"/>
    <property type="molecule type" value="Genomic_DNA"/>
</dbReference>
<evidence type="ECO:0000313" key="3">
    <source>
        <dbReference type="Proteomes" id="UP000774326"/>
    </source>
</evidence>
<dbReference type="AlphaFoldDB" id="A0A9P8TNA3"/>
<reference evidence="2" key="2">
    <citation type="submission" date="2021-01" db="EMBL/GenBank/DDBJ databases">
        <authorList>
            <person name="Schikora-Tamarit M.A."/>
        </authorList>
    </citation>
    <scope>NUCLEOTIDE SEQUENCE</scope>
    <source>
        <strain evidence="2">CBS2887</strain>
    </source>
</reference>
<reference evidence="2" key="1">
    <citation type="journal article" date="2021" name="Open Biol.">
        <title>Shared evolutionary footprints suggest mitochondrial oxidative damage underlies multiple complex I losses in fungi.</title>
        <authorList>
            <person name="Schikora-Tamarit M.A."/>
            <person name="Marcet-Houben M."/>
            <person name="Nosek J."/>
            <person name="Gabaldon T."/>
        </authorList>
    </citation>
    <scope>NUCLEOTIDE SEQUENCE</scope>
    <source>
        <strain evidence="2">CBS2887</strain>
    </source>
</reference>
<name>A0A9P8TNA3_WICPI</name>
<feature type="region of interest" description="Disordered" evidence="1">
    <location>
        <begin position="309"/>
        <end position="330"/>
    </location>
</feature>
<evidence type="ECO:0000256" key="1">
    <source>
        <dbReference type="SAM" id="MobiDB-lite"/>
    </source>
</evidence>
<gene>
    <name evidence="2" type="ORF">WICPIJ_003131</name>
</gene>
<accession>A0A9P8TNA3</accession>
<protein>
    <submittedName>
        <fullName evidence="2">Uncharacterized protein</fullName>
    </submittedName>
</protein>